<organism evidence="8 9">
    <name type="scientific">Paenibacillus filicis</name>
    <dbReference type="NCBI Taxonomy" id="669464"/>
    <lineage>
        <taxon>Bacteria</taxon>
        <taxon>Bacillati</taxon>
        <taxon>Bacillota</taxon>
        <taxon>Bacilli</taxon>
        <taxon>Bacillales</taxon>
        <taxon>Paenibacillaceae</taxon>
        <taxon>Paenibacillus</taxon>
    </lineage>
</organism>
<evidence type="ECO:0000313" key="9">
    <source>
        <dbReference type="Proteomes" id="UP001469365"/>
    </source>
</evidence>
<keyword evidence="5 6" id="KW-0472">Membrane</keyword>
<evidence type="ECO:0000256" key="6">
    <source>
        <dbReference type="RuleBase" id="RU366058"/>
    </source>
</evidence>
<dbReference type="PANTHER" id="PTHR12677:SF59">
    <property type="entry name" value="GOLGI APPARATUS MEMBRANE PROTEIN TVP38-RELATED"/>
    <property type="match status" value="1"/>
</dbReference>
<comment type="caution">
    <text evidence="6">Lacks conserved residue(s) required for the propagation of feature annotation.</text>
</comment>
<feature type="transmembrane region" description="Helical" evidence="6">
    <location>
        <begin position="59"/>
        <end position="81"/>
    </location>
</feature>
<accession>A0ABU9DCC3</accession>
<dbReference type="InterPro" id="IPR032816">
    <property type="entry name" value="VTT_dom"/>
</dbReference>
<reference evidence="8 9" key="1">
    <citation type="submission" date="2024-04" db="EMBL/GenBank/DDBJ databases">
        <title>draft genome sequnece of Paenibacillus filicis.</title>
        <authorList>
            <person name="Kim D.-U."/>
        </authorList>
    </citation>
    <scope>NUCLEOTIDE SEQUENCE [LARGE SCALE GENOMIC DNA]</scope>
    <source>
        <strain evidence="8 9">KACC14197</strain>
    </source>
</reference>
<dbReference type="PANTHER" id="PTHR12677">
    <property type="entry name" value="GOLGI APPARATUS MEMBRANE PROTEIN TVP38-RELATED"/>
    <property type="match status" value="1"/>
</dbReference>
<evidence type="ECO:0000256" key="4">
    <source>
        <dbReference type="ARBA" id="ARBA00022989"/>
    </source>
</evidence>
<comment type="subcellular location">
    <subcellularLocation>
        <location evidence="1 6">Cell membrane</location>
        <topology evidence="1 6">Multi-pass membrane protein</topology>
    </subcellularLocation>
</comment>
<evidence type="ECO:0000256" key="5">
    <source>
        <dbReference type="ARBA" id="ARBA00023136"/>
    </source>
</evidence>
<feature type="transmembrane region" description="Helical" evidence="6">
    <location>
        <begin position="30"/>
        <end position="53"/>
    </location>
</feature>
<evidence type="ECO:0000313" key="8">
    <source>
        <dbReference type="EMBL" id="MEK8126489.1"/>
    </source>
</evidence>
<dbReference type="InterPro" id="IPR015414">
    <property type="entry name" value="TMEM64"/>
</dbReference>
<feature type="domain" description="VTT" evidence="7">
    <location>
        <begin position="53"/>
        <end position="162"/>
    </location>
</feature>
<evidence type="ECO:0000256" key="3">
    <source>
        <dbReference type="ARBA" id="ARBA00022692"/>
    </source>
</evidence>
<comment type="similarity">
    <text evidence="6">Belongs to the TVP38/TMEM64 family.</text>
</comment>
<dbReference type="EMBL" id="JBBPCC010000001">
    <property type="protein sequence ID" value="MEK8126489.1"/>
    <property type="molecule type" value="Genomic_DNA"/>
</dbReference>
<keyword evidence="2 6" id="KW-1003">Cell membrane</keyword>
<feature type="transmembrane region" description="Helical" evidence="6">
    <location>
        <begin position="139"/>
        <end position="160"/>
    </location>
</feature>
<proteinExistence type="inferred from homology"/>
<keyword evidence="4 6" id="KW-1133">Transmembrane helix</keyword>
<evidence type="ECO:0000256" key="1">
    <source>
        <dbReference type="ARBA" id="ARBA00004651"/>
    </source>
</evidence>
<feature type="transmembrane region" description="Helical" evidence="6">
    <location>
        <begin position="172"/>
        <end position="192"/>
    </location>
</feature>
<protein>
    <recommendedName>
        <fullName evidence="6">TVP38/TMEM64 family membrane protein</fullName>
    </recommendedName>
</protein>
<comment type="caution">
    <text evidence="8">The sequence shown here is derived from an EMBL/GenBank/DDBJ whole genome shotgun (WGS) entry which is preliminary data.</text>
</comment>
<dbReference type="Pfam" id="PF09335">
    <property type="entry name" value="VTT_dom"/>
    <property type="match status" value="1"/>
</dbReference>
<keyword evidence="9" id="KW-1185">Reference proteome</keyword>
<sequence>MYVALIGAALFYKDELISWVSSGDISDIPLMLLVSILFAFVPVVPFGVIGGMMGAKYGIVIGGLLNISGSSIASLLMLLLVRTMFREQGRKYLSRFRQMEKFTVLYEKHPFLGVLTARLIPFMPAPVINVYSALSRIPVLLFMAATILGKIPVMFFFALVGETVRSSPQTTAVLVVVYVLFLGLLLWGYRIAFRRFSRSSRP</sequence>
<keyword evidence="3 6" id="KW-0812">Transmembrane</keyword>
<dbReference type="Proteomes" id="UP001469365">
    <property type="component" value="Unassembled WGS sequence"/>
</dbReference>
<name>A0ABU9DCC3_9BACL</name>
<gene>
    <name evidence="8" type="ORF">WMW72_01025</name>
</gene>
<evidence type="ECO:0000259" key="7">
    <source>
        <dbReference type="Pfam" id="PF09335"/>
    </source>
</evidence>
<evidence type="ECO:0000256" key="2">
    <source>
        <dbReference type="ARBA" id="ARBA00022475"/>
    </source>
</evidence>